<keyword evidence="2" id="KW-1185">Reference proteome</keyword>
<gene>
    <name evidence="1" type="ORF">BLA27_18700</name>
</gene>
<evidence type="ECO:0000313" key="2">
    <source>
        <dbReference type="Proteomes" id="UP000182985"/>
    </source>
</evidence>
<proteinExistence type="predicted"/>
<comment type="caution">
    <text evidence="1">The sequence shown here is derived from an EMBL/GenBank/DDBJ whole genome shotgun (WGS) entry which is preliminary data.</text>
</comment>
<protein>
    <submittedName>
        <fullName evidence="1">Uncharacterized protein</fullName>
    </submittedName>
</protein>
<organism evidence="1 2">
    <name type="scientific">Brucella cytisi</name>
    <dbReference type="NCBI Taxonomy" id="407152"/>
    <lineage>
        <taxon>Bacteria</taxon>
        <taxon>Pseudomonadati</taxon>
        <taxon>Pseudomonadota</taxon>
        <taxon>Alphaproteobacteria</taxon>
        <taxon>Hyphomicrobiales</taxon>
        <taxon>Brucellaceae</taxon>
        <taxon>Brucella/Ochrobactrum group</taxon>
        <taxon>Brucella</taxon>
    </lineage>
</organism>
<evidence type="ECO:0000313" key="1">
    <source>
        <dbReference type="EMBL" id="OIS91946.1"/>
    </source>
</evidence>
<dbReference type="AlphaFoldDB" id="A0A1J6HZ83"/>
<dbReference type="Proteomes" id="UP000182985">
    <property type="component" value="Unassembled WGS sequence"/>
</dbReference>
<name>A0A1J6HZ83_9HYPH</name>
<dbReference type="EMBL" id="MOEC01000021">
    <property type="protein sequence ID" value="OIS91946.1"/>
    <property type="molecule type" value="Genomic_DNA"/>
</dbReference>
<accession>A0A1J6HZ83</accession>
<sequence length="94" mass="10404">MAPRAAANDNLPPCAEPAWTANDLQLTPDQARYLASGQHFNNSEARGEITIASLERRRMLHWMPGGKPGEFKLVPSPKGRAALERHYGKRRAIA</sequence>
<reference evidence="1 2" key="1">
    <citation type="submission" date="2016-10" db="EMBL/GenBank/DDBJ databases">
        <title>The Draft Genome Sequence of the Potato Rhizosphere Bacteria Ochrobactrum sp. IPA7.2.</title>
        <authorList>
            <person name="Gogoleva N.E."/>
            <person name="Khlopko Y.A."/>
            <person name="Burygin G.L."/>
            <person name="Plotnikov A.O."/>
        </authorList>
    </citation>
    <scope>NUCLEOTIDE SEQUENCE [LARGE SCALE GENOMIC DNA]</scope>
    <source>
        <strain evidence="1 2">IPA7.2</strain>
    </source>
</reference>